<name>A0A5B7DCZ1_PORTR</name>
<dbReference type="AlphaFoldDB" id="A0A5B7DCZ1"/>
<protein>
    <submittedName>
        <fullName evidence="1">Uncharacterized protein</fullName>
    </submittedName>
</protein>
<reference evidence="1 2" key="1">
    <citation type="submission" date="2019-05" db="EMBL/GenBank/DDBJ databases">
        <title>Another draft genome of Portunus trituberculatus and its Hox gene families provides insights of decapod evolution.</title>
        <authorList>
            <person name="Jeong J.-H."/>
            <person name="Song I."/>
            <person name="Kim S."/>
            <person name="Choi T."/>
            <person name="Kim D."/>
            <person name="Ryu S."/>
            <person name="Kim W."/>
        </authorList>
    </citation>
    <scope>NUCLEOTIDE SEQUENCE [LARGE SCALE GENOMIC DNA]</scope>
    <source>
        <tissue evidence="1">Muscle</tissue>
    </source>
</reference>
<gene>
    <name evidence="1" type="ORF">E2C01_012042</name>
</gene>
<dbReference type="Proteomes" id="UP000324222">
    <property type="component" value="Unassembled WGS sequence"/>
</dbReference>
<accession>A0A5B7DCZ1</accession>
<evidence type="ECO:0000313" key="2">
    <source>
        <dbReference type="Proteomes" id="UP000324222"/>
    </source>
</evidence>
<dbReference type="EMBL" id="VSRR010000742">
    <property type="protein sequence ID" value="MPC19134.1"/>
    <property type="molecule type" value="Genomic_DNA"/>
</dbReference>
<organism evidence="1 2">
    <name type="scientific">Portunus trituberculatus</name>
    <name type="common">Swimming crab</name>
    <name type="synonym">Neptunus trituberculatus</name>
    <dbReference type="NCBI Taxonomy" id="210409"/>
    <lineage>
        <taxon>Eukaryota</taxon>
        <taxon>Metazoa</taxon>
        <taxon>Ecdysozoa</taxon>
        <taxon>Arthropoda</taxon>
        <taxon>Crustacea</taxon>
        <taxon>Multicrustacea</taxon>
        <taxon>Malacostraca</taxon>
        <taxon>Eumalacostraca</taxon>
        <taxon>Eucarida</taxon>
        <taxon>Decapoda</taxon>
        <taxon>Pleocyemata</taxon>
        <taxon>Brachyura</taxon>
        <taxon>Eubrachyura</taxon>
        <taxon>Portunoidea</taxon>
        <taxon>Portunidae</taxon>
        <taxon>Portuninae</taxon>
        <taxon>Portunus</taxon>
    </lineage>
</organism>
<sequence>MRYLKEYTTEVTPICRVEESSLSCLIRSFRDLSVWVPVTAPAGSRFLPTLVMQDKRCLTA</sequence>
<proteinExistence type="predicted"/>
<comment type="caution">
    <text evidence="1">The sequence shown here is derived from an EMBL/GenBank/DDBJ whole genome shotgun (WGS) entry which is preliminary data.</text>
</comment>
<keyword evidence="2" id="KW-1185">Reference proteome</keyword>
<evidence type="ECO:0000313" key="1">
    <source>
        <dbReference type="EMBL" id="MPC19134.1"/>
    </source>
</evidence>